<dbReference type="Proteomes" id="UP001470230">
    <property type="component" value="Unassembled WGS sequence"/>
</dbReference>
<organism evidence="1 2">
    <name type="scientific">Tritrichomonas musculus</name>
    <dbReference type="NCBI Taxonomy" id="1915356"/>
    <lineage>
        <taxon>Eukaryota</taxon>
        <taxon>Metamonada</taxon>
        <taxon>Parabasalia</taxon>
        <taxon>Tritrichomonadida</taxon>
        <taxon>Tritrichomonadidae</taxon>
        <taxon>Tritrichomonas</taxon>
    </lineage>
</organism>
<dbReference type="PANTHER" id="PTHR45661">
    <property type="entry name" value="SURFACE ANTIGEN"/>
    <property type="match status" value="1"/>
</dbReference>
<dbReference type="InterPro" id="IPR032675">
    <property type="entry name" value="LRR_dom_sf"/>
</dbReference>
<keyword evidence="2" id="KW-1185">Reference proteome</keyword>
<gene>
    <name evidence="1" type="ORF">M9Y10_030057</name>
</gene>
<evidence type="ECO:0000313" key="2">
    <source>
        <dbReference type="Proteomes" id="UP001470230"/>
    </source>
</evidence>
<dbReference type="SUPFAM" id="SSF52058">
    <property type="entry name" value="L domain-like"/>
    <property type="match status" value="1"/>
</dbReference>
<protein>
    <recommendedName>
        <fullName evidence="3">Surface antigen BspA-like protein</fullName>
    </recommendedName>
</protein>
<evidence type="ECO:0008006" key="3">
    <source>
        <dbReference type="Google" id="ProtNLM"/>
    </source>
</evidence>
<dbReference type="PANTHER" id="PTHR45661:SF3">
    <property type="entry name" value="IG-LIKE DOMAIN-CONTAINING PROTEIN"/>
    <property type="match status" value="1"/>
</dbReference>
<dbReference type="InterPro" id="IPR053139">
    <property type="entry name" value="Surface_bspA-like"/>
</dbReference>
<dbReference type="Gene3D" id="3.80.10.10">
    <property type="entry name" value="Ribonuclease Inhibitor"/>
    <property type="match status" value="2"/>
</dbReference>
<sequence>MSKQAFLIPESEIQDYILQFIDDSNVIIVKLTNLLDNLNLRNNKDELREILGIILNISENHHRCSLFFDKIKQIFEYLKEDITSAFTNYEIYGIFQNSKLVLLILFTDQIIEIDDSIFKNLSGKDILYQCFFYPELKSFYSEKERKEIEQKILETDSEAFNNFNEKRQKGENEKYICSLIRNDSIKEFANYVNQTNFNLKSWTNDSIFETNPFLYGNINLIKYNAFFGSFKIFFYLQKKGAMVNQSIWEFAIHGNNPKLIHFLENNCTSLEHVEIPSSVAFINRRAFYGCTSLKQVIILSSITLIEVGTFSGCTSLDDFSIPSSVKSIGELSFNECKNLSQITILDSVTSIEKSAFSDCESLKQIELPISINSIKNSVFRRCLKLTQITIPPSVSSIEDYAFNGCSSLRQISIPPSIKSLGKYAFGICTSLEQIEIPSSVTTIDEGLFCGCSLLKKIRIPSSVTSINSCAFYRCSSLSEVNIPPSISSIGDSAFRACSSLAQIEIPSSVISVGVTAFPVETIIIKI</sequence>
<dbReference type="Pfam" id="PF13306">
    <property type="entry name" value="LRR_5"/>
    <property type="match status" value="1"/>
</dbReference>
<dbReference type="EMBL" id="JAPFFF010000004">
    <property type="protein sequence ID" value="KAK8892809.1"/>
    <property type="molecule type" value="Genomic_DNA"/>
</dbReference>
<comment type="caution">
    <text evidence="1">The sequence shown here is derived from an EMBL/GenBank/DDBJ whole genome shotgun (WGS) entry which is preliminary data.</text>
</comment>
<name>A0ABR2KNS3_9EUKA</name>
<evidence type="ECO:0000313" key="1">
    <source>
        <dbReference type="EMBL" id="KAK8892809.1"/>
    </source>
</evidence>
<accession>A0ABR2KNS3</accession>
<proteinExistence type="predicted"/>
<reference evidence="1 2" key="1">
    <citation type="submission" date="2024-04" db="EMBL/GenBank/DDBJ databases">
        <title>Tritrichomonas musculus Genome.</title>
        <authorList>
            <person name="Alves-Ferreira E."/>
            <person name="Grigg M."/>
            <person name="Lorenzi H."/>
            <person name="Galac M."/>
        </authorList>
    </citation>
    <scope>NUCLEOTIDE SEQUENCE [LARGE SCALE GENOMIC DNA]</scope>
    <source>
        <strain evidence="1 2">EAF2021</strain>
    </source>
</reference>
<dbReference type="InterPro" id="IPR026906">
    <property type="entry name" value="LRR_5"/>
</dbReference>